<evidence type="ECO:0000259" key="5">
    <source>
        <dbReference type="Pfam" id="PF16543"/>
    </source>
</evidence>
<dbReference type="GO" id="GO:0005829">
    <property type="term" value="C:cytosol"/>
    <property type="evidence" value="ECO:0007669"/>
    <property type="project" value="TreeGrafter"/>
</dbReference>
<dbReference type="Pfam" id="PF16543">
    <property type="entry name" value="DFRP_C"/>
    <property type="match status" value="1"/>
</dbReference>
<name>A0AAW2YY91_9EUKA</name>
<dbReference type="SUPFAM" id="SSF54768">
    <property type="entry name" value="dsRNA-binding domain-like"/>
    <property type="match status" value="1"/>
</dbReference>
<dbReference type="PANTHER" id="PTHR12681">
    <property type="entry name" value="ZINC FINGER-CONTAINING PROTEIN P48ZNF"/>
    <property type="match status" value="1"/>
</dbReference>
<dbReference type="Gene3D" id="3.30.160.20">
    <property type="match status" value="1"/>
</dbReference>
<evidence type="ECO:0000313" key="6">
    <source>
        <dbReference type="EMBL" id="KAL0482418.1"/>
    </source>
</evidence>
<evidence type="ECO:0000313" key="7">
    <source>
        <dbReference type="Proteomes" id="UP001431209"/>
    </source>
</evidence>
<dbReference type="Gene3D" id="6.20.400.10">
    <property type="match status" value="1"/>
</dbReference>
<dbReference type="AlphaFoldDB" id="A0AAW2YY91"/>
<dbReference type="EMBL" id="JAOPGA020000847">
    <property type="protein sequence ID" value="KAL0482418.1"/>
    <property type="molecule type" value="Genomic_DNA"/>
</dbReference>
<dbReference type="InterPro" id="IPR032378">
    <property type="entry name" value="ZC3H15/TMA46_C"/>
</dbReference>
<keyword evidence="2" id="KW-0863">Zinc-finger</keyword>
<feature type="region of interest" description="Disordered" evidence="4">
    <location>
        <begin position="1"/>
        <end position="111"/>
    </location>
</feature>
<dbReference type="Proteomes" id="UP001431209">
    <property type="component" value="Unassembled WGS sequence"/>
</dbReference>
<evidence type="ECO:0000256" key="1">
    <source>
        <dbReference type="ARBA" id="ARBA00022723"/>
    </source>
</evidence>
<dbReference type="GO" id="GO:0008270">
    <property type="term" value="F:zinc ion binding"/>
    <property type="evidence" value="ECO:0007669"/>
    <property type="project" value="UniProtKB-KW"/>
</dbReference>
<keyword evidence="7" id="KW-1185">Reference proteome</keyword>
<evidence type="ECO:0000256" key="2">
    <source>
        <dbReference type="ARBA" id="ARBA00022771"/>
    </source>
</evidence>
<sequence>MAKGGGPSKKTIEKEKKKTIEDKTFGLKNKNKSKVVQKQVQQVKNAVNQIHDKKAKKEAEEKEKKRMQKLLEKQREAELKSLFKSVDDKKKPEEEENQEEDDEEDEQDMFDQIEEELKNEEDMTIEEVVEVERSKIVGGTPVTFESFKKWKEFKNMQKVKEEEIKKKQQMESFKKSGAGLSGRDLFEYNQSLFVDDEEGDETVYVKPEDIDESLFVEEEEEQPESQDQGAPEEYDPATWKDPNKTPKTMLTDYQSTVLKLKPVDHAKFEQVSNTADGFVVKCVLTNLNKEFVTQIPYRQKKTAEHNAALMAYNHLMSLEKK</sequence>
<feature type="compositionally biased region" description="Low complexity" evidence="4">
    <location>
        <begin position="36"/>
        <end position="49"/>
    </location>
</feature>
<protein>
    <recommendedName>
        <fullName evidence="5">ZC3H15/TMA46 family C-terminal domain-containing protein</fullName>
    </recommendedName>
</protein>
<feature type="compositionally biased region" description="Acidic residues" evidence="4">
    <location>
        <begin position="94"/>
        <end position="111"/>
    </location>
</feature>
<feature type="compositionally biased region" description="Acidic residues" evidence="4">
    <location>
        <begin position="216"/>
        <end position="235"/>
    </location>
</feature>
<dbReference type="GO" id="GO:0003729">
    <property type="term" value="F:mRNA binding"/>
    <property type="evidence" value="ECO:0007669"/>
    <property type="project" value="TreeGrafter"/>
</dbReference>
<organism evidence="6 7">
    <name type="scientific">Acrasis kona</name>
    <dbReference type="NCBI Taxonomy" id="1008807"/>
    <lineage>
        <taxon>Eukaryota</taxon>
        <taxon>Discoba</taxon>
        <taxon>Heterolobosea</taxon>
        <taxon>Tetramitia</taxon>
        <taxon>Eutetramitia</taxon>
        <taxon>Acrasidae</taxon>
        <taxon>Acrasis</taxon>
    </lineage>
</organism>
<dbReference type="PANTHER" id="PTHR12681:SF0">
    <property type="entry name" value="ZINC FINGER CCCH DOMAIN-CONTAINING PROTEIN 15"/>
    <property type="match status" value="1"/>
</dbReference>
<evidence type="ECO:0000256" key="4">
    <source>
        <dbReference type="SAM" id="MobiDB-lite"/>
    </source>
</evidence>
<feature type="compositionally biased region" description="Basic and acidic residues" evidence="4">
    <location>
        <begin position="10"/>
        <end position="25"/>
    </location>
</feature>
<proteinExistence type="predicted"/>
<feature type="compositionally biased region" description="Basic and acidic residues" evidence="4">
    <location>
        <begin position="50"/>
        <end position="93"/>
    </location>
</feature>
<accession>A0AAW2YY91</accession>
<feature type="domain" description="ZC3H15/TMA46 family C-terminal" evidence="5">
    <location>
        <begin position="123"/>
        <end position="208"/>
    </location>
</feature>
<reference evidence="6 7" key="1">
    <citation type="submission" date="2024-03" db="EMBL/GenBank/DDBJ databases">
        <title>The Acrasis kona genome and developmental transcriptomes reveal deep origins of eukaryotic multicellular pathways.</title>
        <authorList>
            <person name="Sheikh S."/>
            <person name="Fu C.-J."/>
            <person name="Brown M.W."/>
            <person name="Baldauf S.L."/>
        </authorList>
    </citation>
    <scope>NUCLEOTIDE SEQUENCE [LARGE SCALE GENOMIC DNA]</scope>
    <source>
        <strain evidence="6 7">ATCC MYA-3509</strain>
    </source>
</reference>
<gene>
    <name evidence="6" type="ORF">AKO1_013059</name>
</gene>
<keyword evidence="1" id="KW-0479">Metal-binding</keyword>
<dbReference type="GO" id="GO:0002181">
    <property type="term" value="P:cytoplasmic translation"/>
    <property type="evidence" value="ECO:0007669"/>
    <property type="project" value="TreeGrafter"/>
</dbReference>
<feature type="region of interest" description="Disordered" evidence="4">
    <location>
        <begin position="216"/>
        <end position="247"/>
    </location>
</feature>
<comment type="caution">
    <text evidence="6">The sequence shown here is derived from an EMBL/GenBank/DDBJ whole genome shotgun (WGS) entry which is preliminary data.</text>
</comment>
<evidence type="ECO:0000256" key="3">
    <source>
        <dbReference type="ARBA" id="ARBA00022833"/>
    </source>
</evidence>
<keyword evidence="3" id="KW-0862">Zinc</keyword>